<dbReference type="AlphaFoldDB" id="A0A6P1ZKU1"/>
<dbReference type="PANTHER" id="PTHR40590:SF1">
    <property type="entry name" value="CYTOPLASMIC PROTEIN"/>
    <property type="match status" value="1"/>
</dbReference>
<dbReference type="Proteomes" id="UP000434052">
    <property type="component" value="Unassembled WGS sequence"/>
</dbReference>
<dbReference type="EMBL" id="QMIF01000001">
    <property type="protein sequence ID" value="TVM36416.1"/>
    <property type="molecule type" value="Genomic_DNA"/>
</dbReference>
<dbReference type="RefSeq" id="WP_144233452.1">
    <property type="nucleotide sequence ID" value="NZ_QMIF01000001.1"/>
</dbReference>
<proteinExistence type="predicted"/>
<name>A0A6P1ZKU1_9BACT</name>
<organism evidence="1 2">
    <name type="scientific">Oceanidesulfovibrio marinus</name>
    <dbReference type="NCBI Taxonomy" id="370038"/>
    <lineage>
        <taxon>Bacteria</taxon>
        <taxon>Pseudomonadati</taxon>
        <taxon>Thermodesulfobacteriota</taxon>
        <taxon>Desulfovibrionia</taxon>
        <taxon>Desulfovibrionales</taxon>
        <taxon>Desulfovibrionaceae</taxon>
        <taxon>Oceanidesulfovibrio</taxon>
    </lineage>
</organism>
<gene>
    <name evidence="1" type="ORF">DQK91_00385</name>
</gene>
<dbReference type="PANTHER" id="PTHR40590">
    <property type="entry name" value="CYTOPLASMIC PROTEIN-RELATED"/>
    <property type="match status" value="1"/>
</dbReference>
<dbReference type="Pfam" id="PF01963">
    <property type="entry name" value="TraB_PrgY_gumN"/>
    <property type="match status" value="1"/>
</dbReference>
<dbReference type="CDD" id="cd14789">
    <property type="entry name" value="Tiki"/>
    <property type="match status" value="1"/>
</dbReference>
<reference evidence="1 2" key="1">
    <citation type="submission" date="2018-06" db="EMBL/GenBank/DDBJ databases">
        <title>Complete genome of Desulfovibrio marinus P48SEP.</title>
        <authorList>
            <person name="Crispim J.S."/>
            <person name="Vidigal P.M.P."/>
            <person name="Silva L.C.F."/>
            <person name="Araujo L.C."/>
            <person name="Laguardia C.N."/>
            <person name="Dias R.S."/>
            <person name="Sousa M.P."/>
            <person name="Paula S.O."/>
            <person name="Silva C."/>
        </authorList>
    </citation>
    <scope>NUCLEOTIDE SEQUENCE [LARGE SCALE GENOMIC DNA]</scope>
    <source>
        <strain evidence="1 2">P48SEP</strain>
    </source>
</reference>
<evidence type="ECO:0008006" key="3">
    <source>
        <dbReference type="Google" id="ProtNLM"/>
    </source>
</evidence>
<evidence type="ECO:0000313" key="2">
    <source>
        <dbReference type="Proteomes" id="UP000434052"/>
    </source>
</evidence>
<protein>
    <recommendedName>
        <fullName evidence="3">TraB/GumN family protein</fullName>
    </recommendedName>
</protein>
<dbReference type="InterPro" id="IPR047111">
    <property type="entry name" value="YbaP-like"/>
</dbReference>
<sequence length="324" mass="35213">MLRYASSPEVRRLAPILCLLAVLVWPAPAIGQEPAGHPLMLWEATLPESNATVHLLGTIHEAPPDLYPLDSGYEEAFDKADTLVVEVNIAAVDMATVGNEVRKLSMLPDGVTLAEVIGPELWQLLTERLAGMQRPGLTPERVSSLQPLPVAFMLLTESLAKVQGQRGLGIEAYFLERALEKDLPVGELEGMLFQVELFASIPLEQQTSYLAMILDHGVEELGENFITMADAWKAGDLDTLAEYVRMERGSDPALGPFYDAILEGRNPHMAKKVLDYLHRGGDTLVLVGAAHLAGDTGILALLQNAGVRIRRLDSRGLDAPAPES</sequence>
<accession>A0A6P1ZKU1</accession>
<comment type="caution">
    <text evidence="1">The sequence shown here is derived from an EMBL/GenBank/DDBJ whole genome shotgun (WGS) entry which is preliminary data.</text>
</comment>
<dbReference type="OrthoDB" id="357294at2"/>
<evidence type="ECO:0000313" key="1">
    <source>
        <dbReference type="EMBL" id="TVM36416.1"/>
    </source>
</evidence>
<dbReference type="InterPro" id="IPR002816">
    <property type="entry name" value="TraB/PrgY/GumN_fam"/>
</dbReference>